<evidence type="ECO:0000256" key="15">
    <source>
        <dbReference type="ARBA" id="ARBA00045556"/>
    </source>
</evidence>
<evidence type="ECO:0000256" key="5">
    <source>
        <dbReference type="ARBA" id="ARBA00012059"/>
    </source>
</evidence>
<feature type="signal peptide" evidence="16">
    <location>
        <begin position="1"/>
        <end position="24"/>
    </location>
</feature>
<evidence type="ECO:0000256" key="14">
    <source>
        <dbReference type="ARBA" id="ARBA00032961"/>
    </source>
</evidence>
<evidence type="ECO:0000313" key="18">
    <source>
        <dbReference type="EMBL" id="CAG5118438.1"/>
    </source>
</evidence>
<dbReference type="FunFam" id="2.40.128.80:FF:000003">
    <property type="entry name" value="Cathepsin C"/>
    <property type="match status" value="1"/>
</dbReference>
<dbReference type="GO" id="GO:0008234">
    <property type="term" value="F:cysteine-type peptidase activity"/>
    <property type="evidence" value="ECO:0007669"/>
    <property type="project" value="UniProtKB-KW"/>
</dbReference>
<dbReference type="Pfam" id="PF00112">
    <property type="entry name" value="Peptidase_C1"/>
    <property type="match status" value="1"/>
</dbReference>
<dbReference type="PROSITE" id="PS00640">
    <property type="entry name" value="THIOL_PROTEASE_ASN"/>
    <property type="match status" value="1"/>
</dbReference>
<evidence type="ECO:0000313" key="19">
    <source>
        <dbReference type="Proteomes" id="UP000678393"/>
    </source>
</evidence>
<feature type="domain" description="Peptidase C1A papain C-terminal" evidence="17">
    <location>
        <begin position="222"/>
        <end position="452"/>
    </location>
</feature>
<dbReference type="InterPro" id="IPR038765">
    <property type="entry name" value="Papain-like_cys_pep_sf"/>
</dbReference>
<evidence type="ECO:0000256" key="1">
    <source>
        <dbReference type="ARBA" id="ARBA00000738"/>
    </source>
</evidence>
<comment type="function">
    <text evidence="15">Thiol protease. Has dipeptidylpeptidase activity. Active against a broad range of dipeptide substrates composed of both polar and hydrophobic amino acids. Proline cannot occupy the P1 position and arginine cannot occupy the P2 position of the substrate. Can act as both an exopeptidase and endopeptidase. Activates serine proteases such as elastase, cathepsin G and granzymes A and B.</text>
</comment>
<dbReference type="PROSITE" id="PS00139">
    <property type="entry name" value="THIOL_PROTEASE_CYS"/>
    <property type="match status" value="1"/>
</dbReference>
<proteinExistence type="inferred from homology"/>
<dbReference type="InterPro" id="IPR036496">
    <property type="entry name" value="CathepsinC_exc_dom_sf"/>
</dbReference>
<keyword evidence="16" id="KW-0732">Signal</keyword>
<comment type="similarity">
    <text evidence="3">Belongs to the peptidase C1 family.</text>
</comment>
<keyword evidence="19" id="KW-1185">Reference proteome</keyword>
<dbReference type="Pfam" id="PF08773">
    <property type="entry name" value="CathepsinC_exc"/>
    <property type="match status" value="1"/>
</dbReference>
<dbReference type="SUPFAM" id="SSF54001">
    <property type="entry name" value="Cysteine proteinases"/>
    <property type="match status" value="1"/>
</dbReference>
<dbReference type="InterPro" id="IPR000169">
    <property type="entry name" value="Pept_cys_AS"/>
</dbReference>
<keyword evidence="10" id="KW-0868">Chloride</keyword>
<evidence type="ECO:0000256" key="16">
    <source>
        <dbReference type="SAM" id="SignalP"/>
    </source>
</evidence>
<keyword evidence="7" id="KW-0645">Protease</keyword>
<dbReference type="InterPro" id="IPR013128">
    <property type="entry name" value="Peptidase_C1A"/>
</dbReference>
<dbReference type="SMART" id="SM00645">
    <property type="entry name" value="Pept_C1"/>
    <property type="match status" value="1"/>
</dbReference>
<comment type="caution">
    <text evidence="18">The sequence shown here is derived from an EMBL/GenBank/DDBJ whole genome shotgun (WGS) entry which is preliminary data.</text>
</comment>
<dbReference type="GO" id="GO:0006508">
    <property type="term" value="P:proteolysis"/>
    <property type="evidence" value="ECO:0007669"/>
    <property type="project" value="UniProtKB-KW"/>
</dbReference>
<dbReference type="Proteomes" id="UP000678393">
    <property type="component" value="Unassembled WGS sequence"/>
</dbReference>
<dbReference type="InterPro" id="IPR014882">
    <property type="entry name" value="CathepsinC_exc"/>
</dbReference>
<evidence type="ECO:0000259" key="17">
    <source>
        <dbReference type="SMART" id="SM00645"/>
    </source>
</evidence>
<comment type="cofactor">
    <cofactor evidence="2">
        <name>chloride</name>
        <dbReference type="ChEBI" id="CHEBI:17996"/>
    </cofactor>
</comment>
<organism evidence="18 19">
    <name type="scientific">Candidula unifasciata</name>
    <dbReference type="NCBI Taxonomy" id="100452"/>
    <lineage>
        <taxon>Eukaryota</taxon>
        <taxon>Metazoa</taxon>
        <taxon>Spiralia</taxon>
        <taxon>Lophotrochozoa</taxon>
        <taxon>Mollusca</taxon>
        <taxon>Gastropoda</taxon>
        <taxon>Heterobranchia</taxon>
        <taxon>Euthyneura</taxon>
        <taxon>Panpulmonata</taxon>
        <taxon>Eupulmonata</taxon>
        <taxon>Stylommatophora</taxon>
        <taxon>Helicina</taxon>
        <taxon>Helicoidea</taxon>
        <taxon>Geomitridae</taxon>
        <taxon>Candidula</taxon>
    </lineage>
</organism>
<gene>
    <name evidence="18" type="ORF">CUNI_LOCUS3996</name>
</gene>
<evidence type="ECO:0000256" key="10">
    <source>
        <dbReference type="ARBA" id="ARBA00023214"/>
    </source>
</evidence>
<dbReference type="Gene3D" id="2.40.128.80">
    <property type="entry name" value="Cathepsin C, exclusion domain"/>
    <property type="match status" value="1"/>
</dbReference>
<keyword evidence="8" id="KW-0378">Hydrolase</keyword>
<reference evidence="18" key="1">
    <citation type="submission" date="2021-04" db="EMBL/GenBank/DDBJ databases">
        <authorList>
            <consortium name="Molecular Ecology Group"/>
        </authorList>
    </citation>
    <scope>NUCLEOTIDE SEQUENCE</scope>
</reference>
<evidence type="ECO:0000256" key="6">
    <source>
        <dbReference type="ARBA" id="ARBA00014709"/>
    </source>
</evidence>
<dbReference type="PANTHER" id="PTHR12411">
    <property type="entry name" value="CYSTEINE PROTEASE FAMILY C1-RELATED"/>
    <property type="match status" value="1"/>
</dbReference>
<dbReference type="InterPro" id="IPR025661">
    <property type="entry name" value="Pept_asp_AS"/>
</dbReference>
<comment type="catalytic activity">
    <reaction evidence="1">
        <text>Release of an N-terminal dipeptide, Xaa-Yaa-|-Zaa-, except when Xaa is Arg or Lys, or Yaa or Zaa is Pro.</text>
        <dbReference type="EC" id="3.4.14.1"/>
    </reaction>
</comment>
<evidence type="ECO:0000256" key="3">
    <source>
        <dbReference type="ARBA" id="ARBA00008455"/>
    </source>
</evidence>
<dbReference type="OrthoDB" id="3789175at2759"/>
<dbReference type="PRINTS" id="PR00705">
    <property type="entry name" value="PAPAIN"/>
</dbReference>
<name>A0A8S3YPS5_9EUPU</name>
<evidence type="ECO:0000256" key="7">
    <source>
        <dbReference type="ARBA" id="ARBA00022670"/>
    </source>
</evidence>
<evidence type="ECO:0000256" key="11">
    <source>
        <dbReference type="ARBA" id="ARBA00029762"/>
    </source>
</evidence>
<evidence type="ECO:0000256" key="13">
    <source>
        <dbReference type="ARBA" id="ARBA00030778"/>
    </source>
</evidence>
<evidence type="ECO:0000256" key="4">
    <source>
        <dbReference type="ARBA" id="ARBA00011610"/>
    </source>
</evidence>
<evidence type="ECO:0000256" key="12">
    <source>
        <dbReference type="ARBA" id="ARBA00029779"/>
    </source>
</evidence>
<protein>
    <recommendedName>
        <fullName evidence="6">Dipeptidyl peptidase 1</fullName>
        <ecNumber evidence="5">3.4.14.1</ecNumber>
    </recommendedName>
    <alternativeName>
        <fullName evidence="12">Cathepsin C</fullName>
    </alternativeName>
    <alternativeName>
        <fullName evidence="11">Cathepsin J</fullName>
    </alternativeName>
    <alternativeName>
        <fullName evidence="14">Dipeptidyl peptidase I</fullName>
    </alternativeName>
    <alternativeName>
        <fullName evidence="13">Dipeptidyl transferase</fullName>
    </alternativeName>
</protein>
<evidence type="ECO:0000256" key="2">
    <source>
        <dbReference type="ARBA" id="ARBA00001923"/>
    </source>
</evidence>
<evidence type="ECO:0000256" key="9">
    <source>
        <dbReference type="ARBA" id="ARBA00022807"/>
    </source>
</evidence>
<dbReference type="InterPro" id="IPR000668">
    <property type="entry name" value="Peptidase_C1A_C"/>
</dbReference>
<keyword evidence="9" id="KW-0788">Thiol protease</keyword>
<dbReference type="AlphaFoldDB" id="A0A8S3YPS5"/>
<evidence type="ECO:0000256" key="8">
    <source>
        <dbReference type="ARBA" id="ARBA00022801"/>
    </source>
</evidence>
<dbReference type="Gene3D" id="3.90.70.10">
    <property type="entry name" value="Cysteine proteinases"/>
    <property type="match status" value="1"/>
</dbReference>
<dbReference type="EC" id="3.4.14.1" evidence="5"/>
<dbReference type="EMBL" id="CAJHNH020000554">
    <property type="protein sequence ID" value="CAG5118438.1"/>
    <property type="molecule type" value="Genomic_DNA"/>
</dbReference>
<dbReference type="GO" id="GO:0008239">
    <property type="term" value="F:dipeptidyl-peptidase activity"/>
    <property type="evidence" value="ECO:0007669"/>
    <property type="project" value="UniProtKB-EC"/>
</dbReference>
<accession>A0A8S3YPS5</accession>
<comment type="subunit">
    <text evidence="4">Tetramer of heterotrimers consisting of exclusion domain, heavy- and light chains.</text>
</comment>
<feature type="chain" id="PRO_5035910014" description="Dipeptidyl peptidase 1" evidence="16">
    <location>
        <begin position="25"/>
        <end position="459"/>
    </location>
</feature>
<dbReference type="SUPFAM" id="SSF75001">
    <property type="entry name" value="Dipeptidyl peptidase I (cathepsin C), exclusion domain"/>
    <property type="match status" value="1"/>
</dbReference>
<sequence length="459" mass="51244">MTKTARTGMFVCMLVYLALSTVAGDTPANCTYEDIAGEWVFQIGPGNNHRNITCNNFSVIHKQKVKLIYPNIAIDQFNNRGFWTLIYNQGFEVVVAGRKYFGFSRYEGAVSYCDTVIGGWSHDVRGHDWACYNGKKSTSAVKISVVPKSDHSLKFSHSINSEEMVASINKAQTFWKATRYSQFEGLTNEDFISMAGGRGSRILSRPKSAPLTAEHRKLMASLPQQFDWRNVDGVNFVSPVRNQGGCGSCYAFGSLAMAEARVRILTNNTQKPVFSTQDIVECSPYSQGCNGGFPYLVGGKYAEDYGLVLDACNPYTGEDGICKTNTSCPRHYFTDYRYVGGYYGGCNEALMKKAVYTNGPLAVSFEVYNDFMNYESGIYVHKRHGVQSDRFNPFEITNHVVLIVGWGVDTNLGEKYWIVKNSWGTSWGLSGYFWIRRGTDECGIESIAAESTPVFTFNN</sequence>